<dbReference type="EMBL" id="QAYE01000001">
    <property type="protein sequence ID" value="PTW48532.1"/>
    <property type="molecule type" value="Genomic_DNA"/>
</dbReference>
<dbReference type="PANTHER" id="PTHR37533:SF2">
    <property type="entry name" value="FLAGELLAR HOOK-LENGTH CONTROL PROTEIN"/>
    <property type="match status" value="1"/>
</dbReference>
<keyword evidence="6" id="KW-0969">Cilium</keyword>
<protein>
    <submittedName>
        <fullName evidence="6">Flagellar hook-length control protein FliK</fullName>
    </submittedName>
</protein>
<reference evidence="6 7" key="1">
    <citation type="submission" date="2018-04" db="EMBL/GenBank/DDBJ databases">
        <title>Genomic Encyclopedia of Type Strains, Phase III (KMG-III): the genomes of soil and plant-associated and newly described type strains.</title>
        <authorList>
            <person name="Whitman W."/>
        </authorList>
    </citation>
    <scope>NUCLEOTIDE SEQUENCE [LARGE SCALE GENOMIC DNA]</scope>
    <source>
        <strain evidence="6 7">MA-olki</strain>
    </source>
</reference>
<dbReference type="Proteomes" id="UP000244013">
    <property type="component" value="Unassembled WGS sequence"/>
</dbReference>
<dbReference type="AlphaFoldDB" id="A0A2T5UAK2"/>
<evidence type="ECO:0000256" key="3">
    <source>
        <dbReference type="ARBA" id="ARBA00022795"/>
    </source>
</evidence>
<keyword evidence="6" id="KW-0282">Flagellum</keyword>
<feature type="region of interest" description="Disordered" evidence="4">
    <location>
        <begin position="1"/>
        <end position="74"/>
    </location>
</feature>
<evidence type="ECO:0000313" key="7">
    <source>
        <dbReference type="Proteomes" id="UP000244013"/>
    </source>
</evidence>
<accession>A0A2T5UAK2</accession>
<evidence type="ECO:0000313" key="6">
    <source>
        <dbReference type="EMBL" id="PTW48532.1"/>
    </source>
</evidence>
<dbReference type="GO" id="GO:0009424">
    <property type="term" value="C:bacterial-type flagellum hook"/>
    <property type="evidence" value="ECO:0007669"/>
    <property type="project" value="InterPro"/>
</dbReference>
<organism evidence="6 7">
    <name type="scientific">Sphingomonas faeni</name>
    <dbReference type="NCBI Taxonomy" id="185950"/>
    <lineage>
        <taxon>Bacteria</taxon>
        <taxon>Pseudomonadati</taxon>
        <taxon>Pseudomonadota</taxon>
        <taxon>Alphaproteobacteria</taxon>
        <taxon>Sphingomonadales</taxon>
        <taxon>Sphingomonadaceae</taxon>
        <taxon>Sphingomonas</taxon>
    </lineage>
</organism>
<keyword evidence="6" id="KW-0966">Cell projection</keyword>
<dbReference type="InterPro" id="IPR001635">
    <property type="entry name" value="Flag_hook_Flik"/>
</dbReference>
<dbReference type="InterPro" id="IPR021136">
    <property type="entry name" value="Flagellar_hook_control-like_C"/>
</dbReference>
<evidence type="ECO:0000256" key="1">
    <source>
        <dbReference type="ARBA" id="ARBA00003944"/>
    </source>
</evidence>
<feature type="region of interest" description="Disordered" evidence="4">
    <location>
        <begin position="226"/>
        <end position="246"/>
    </location>
</feature>
<gene>
    <name evidence="6" type="ORF">C8J25_10129</name>
</gene>
<keyword evidence="3" id="KW-1005">Bacterial flagellum biogenesis</keyword>
<dbReference type="Gene3D" id="3.30.750.140">
    <property type="match status" value="1"/>
</dbReference>
<comment type="function">
    <text evidence="1">Controls the length of the flagellar hook.</text>
</comment>
<dbReference type="InterPro" id="IPR052563">
    <property type="entry name" value="FliK"/>
</dbReference>
<feature type="region of interest" description="Disordered" evidence="4">
    <location>
        <begin position="347"/>
        <end position="384"/>
    </location>
</feature>
<dbReference type="PRINTS" id="PR01007">
    <property type="entry name" value="FLGHOOKFLIK"/>
</dbReference>
<dbReference type="PANTHER" id="PTHR37533">
    <property type="entry name" value="FLAGELLAR HOOK-LENGTH CONTROL PROTEIN"/>
    <property type="match status" value="1"/>
</dbReference>
<proteinExistence type="inferred from homology"/>
<name>A0A2T5UAK2_9SPHN</name>
<comment type="similarity">
    <text evidence="2">Belongs to the FliK family.</text>
</comment>
<feature type="compositionally biased region" description="Low complexity" evidence="4">
    <location>
        <begin position="357"/>
        <end position="375"/>
    </location>
</feature>
<evidence type="ECO:0000256" key="4">
    <source>
        <dbReference type="SAM" id="MobiDB-lite"/>
    </source>
</evidence>
<feature type="domain" description="Flagellar hook-length control protein-like C-terminal" evidence="5">
    <location>
        <begin position="288"/>
        <end position="360"/>
    </location>
</feature>
<dbReference type="Pfam" id="PF02120">
    <property type="entry name" value="Flg_hook"/>
    <property type="match status" value="1"/>
</dbReference>
<dbReference type="CDD" id="cd17470">
    <property type="entry name" value="T3SS_Flik_C"/>
    <property type="match status" value="1"/>
</dbReference>
<dbReference type="InterPro" id="IPR038610">
    <property type="entry name" value="FliK-like_C_sf"/>
</dbReference>
<evidence type="ECO:0000259" key="5">
    <source>
        <dbReference type="Pfam" id="PF02120"/>
    </source>
</evidence>
<sequence>MSPNASARMIQTATLPRTVPLHPRASSAKASGEPGDFAGSLARVSDDADSGMPAAAAEDDTRQDDAATGNALPPPVIAPDPAFVWQPIVATPAPAPPVSPPAASTGARIVDASGNQPTGMQRPTFAQSQPQSVTPAAIEPQPPLPPAPMQAGGTPATQLAAAIMAAMPPMKTPATPDTPTTDAPRWATPDTAPVTLAVAQPDVVQPQPGTVASAATVFGAAIQAATKKRGESDTPAAPSDTPLSPVGATATHEIKVADAQQAPLDMRQERWPHAMIERIEMLRDAADAVDTRIRLVPDALGAIDVSVKKDGDTVHVHFNAEQAATRTLLADAQPRLAELAEARGLKLGQGSLGDGGAQQQRAPAAPQTPNRPAPTSAVIADTVTDDIRIA</sequence>
<feature type="compositionally biased region" description="Polar residues" evidence="4">
    <location>
        <begin position="1"/>
        <end position="15"/>
    </location>
</feature>
<dbReference type="GO" id="GO:0044780">
    <property type="term" value="P:bacterial-type flagellum assembly"/>
    <property type="evidence" value="ECO:0007669"/>
    <property type="project" value="InterPro"/>
</dbReference>
<evidence type="ECO:0000256" key="2">
    <source>
        <dbReference type="ARBA" id="ARBA00009149"/>
    </source>
</evidence>
<comment type="caution">
    <text evidence="6">The sequence shown here is derived from an EMBL/GenBank/DDBJ whole genome shotgun (WGS) entry which is preliminary data.</text>
</comment>